<name>A0A165T3A1_9AGAM</name>
<protein>
    <submittedName>
        <fullName evidence="1">Uncharacterized protein</fullName>
    </submittedName>
</protein>
<keyword evidence="2" id="KW-1185">Reference proteome</keyword>
<accession>A0A165T3A1</accession>
<proteinExistence type="predicted"/>
<organism evidence="1 2">
    <name type="scientific">Neolentinus lepideus HHB14362 ss-1</name>
    <dbReference type="NCBI Taxonomy" id="1314782"/>
    <lineage>
        <taxon>Eukaryota</taxon>
        <taxon>Fungi</taxon>
        <taxon>Dikarya</taxon>
        <taxon>Basidiomycota</taxon>
        <taxon>Agaricomycotina</taxon>
        <taxon>Agaricomycetes</taxon>
        <taxon>Gloeophyllales</taxon>
        <taxon>Gloeophyllaceae</taxon>
        <taxon>Neolentinus</taxon>
    </lineage>
</organism>
<dbReference type="EMBL" id="KV425568">
    <property type="protein sequence ID" value="KZT26076.1"/>
    <property type="molecule type" value="Genomic_DNA"/>
</dbReference>
<sequence length="63" mass="7042">MLRVREYVTDKGNGATTTTDAAHLGDEPVILKTAWKSSQRDPESHIHENVEGKYLGLTEYVLV</sequence>
<gene>
    <name evidence="1" type="ORF">NEOLEDRAFT_1132618</name>
</gene>
<dbReference type="AlphaFoldDB" id="A0A165T3A1"/>
<dbReference type="Proteomes" id="UP000076761">
    <property type="component" value="Unassembled WGS sequence"/>
</dbReference>
<reference evidence="1 2" key="1">
    <citation type="journal article" date="2016" name="Mol. Biol. Evol.">
        <title>Comparative Genomics of Early-Diverging Mushroom-Forming Fungi Provides Insights into the Origins of Lignocellulose Decay Capabilities.</title>
        <authorList>
            <person name="Nagy L.G."/>
            <person name="Riley R."/>
            <person name="Tritt A."/>
            <person name="Adam C."/>
            <person name="Daum C."/>
            <person name="Floudas D."/>
            <person name="Sun H."/>
            <person name="Yadav J.S."/>
            <person name="Pangilinan J."/>
            <person name="Larsson K.H."/>
            <person name="Matsuura K."/>
            <person name="Barry K."/>
            <person name="Labutti K."/>
            <person name="Kuo R."/>
            <person name="Ohm R.A."/>
            <person name="Bhattacharya S.S."/>
            <person name="Shirouzu T."/>
            <person name="Yoshinaga Y."/>
            <person name="Martin F.M."/>
            <person name="Grigoriev I.V."/>
            <person name="Hibbett D.S."/>
        </authorList>
    </citation>
    <scope>NUCLEOTIDE SEQUENCE [LARGE SCALE GENOMIC DNA]</scope>
    <source>
        <strain evidence="1 2">HHB14362 ss-1</strain>
    </source>
</reference>
<evidence type="ECO:0000313" key="1">
    <source>
        <dbReference type="EMBL" id="KZT26076.1"/>
    </source>
</evidence>
<evidence type="ECO:0000313" key="2">
    <source>
        <dbReference type="Proteomes" id="UP000076761"/>
    </source>
</evidence>
<dbReference type="InParanoid" id="A0A165T3A1"/>